<reference evidence="1" key="1">
    <citation type="submission" date="2023-03" db="EMBL/GenBank/DDBJ databases">
        <title>Massive genome expansion in bonnet fungi (Mycena s.s.) driven by repeated elements and novel gene families across ecological guilds.</title>
        <authorList>
            <consortium name="Lawrence Berkeley National Laboratory"/>
            <person name="Harder C.B."/>
            <person name="Miyauchi S."/>
            <person name="Viragh M."/>
            <person name="Kuo A."/>
            <person name="Thoen E."/>
            <person name="Andreopoulos B."/>
            <person name="Lu D."/>
            <person name="Skrede I."/>
            <person name="Drula E."/>
            <person name="Henrissat B."/>
            <person name="Morin E."/>
            <person name="Kohler A."/>
            <person name="Barry K."/>
            <person name="LaButti K."/>
            <person name="Morin E."/>
            <person name="Salamov A."/>
            <person name="Lipzen A."/>
            <person name="Mereny Z."/>
            <person name="Hegedus B."/>
            <person name="Baldrian P."/>
            <person name="Stursova M."/>
            <person name="Weitz H."/>
            <person name="Taylor A."/>
            <person name="Grigoriev I.V."/>
            <person name="Nagy L.G."/>
            <person name="Martin F."/>
            <person name="Kauserud H."/>
        </authorList>
    </citation>
    <scope>NUCLEOTIDE SEQUENCE</scope>
    <source>
        <strain evidence="1">CBHHK200</strain>
    </source>
</reference>
<dbReference type="AlphaFoldDB" id="A0AAD6RV80"/>
<dbReference type="Proteomes" id="UP001218188">
    <property type="component" value="Unassembled WGS sequence"/>
</dbReference>
<protein>
    <recommendedName>
        <fullName evidence="3">F-box domain-containing protein</fullName>
    </recommendedName>
</protein>
<organism evidence="1 2">
    <name type="scientific">Mycena alexandri</name>
    <dbReference type="NCBI Taxonomy" id="1745969"/>
    <lineage>
        <taxon>Eukaryota</taxon>
        <taxon>Fungi</taxon>
        <taxon>Dikarya</taxon>
        <taxon>Basidiomycota</taxon>
        <taxon>Agaricomycotina</taxon>
        <taxon>Agaricomycetes</taxon>
        <taxon>Agaricomycetidae</taxon>
        <taxon>Agaricales</taxon>
        <taxon>Marasmiineae</taxon>
        <taxon>Mycenaceae</taxon>
        <taxon>Mycena</taxon>
    </lineage>
</organism>
<name>A0AAD6RV80_9AGAR</name>
<comment type="caution">
    <text evidence="1">The sequence shown here is derived from an EMBL/GenBank/DDBJ whole genome shotgun (WGS) entry which is preliminary data.</text>
</comment>
<keyword evidence="2" id="KW-1185">Reference proteome</keyword>
<accession>A0AAD6RV80</accession>
<proteinExistence type="predicted"/>
<evidence type="ECO:0008006" key="3">
    <source>
        <dbReference type="Google" id="ProtNLM"/>
    </source>
</evidence>
<sequence>MTALTLPDDIVELVIDAVQSCGPLAALYPCSLISRQWLPRTRHHIFSTVALILASKDDKDDNATAFIQLLDSPLSRTTLIPYVRSLSLDNCIFDTPALFTPRGLLAMLAQAGIQPARMILLGTISQVVPTVSEPSASFAASVTELTLVLDDEVDLAPYICAFRSLQSLSVHCSEPGLILPIALSHALPSTLHSLTVDGFAQAILDWMRSASPAPLLRTILVSEGDSKEFWDHLNAFLGTVSGIESLTFIACGTGPEFYSGTSIPTLRHLGLEYRMNPLSRQVTLFYRGDPRFRDTTEIVPTIRAFKACVGLRTLSVSVSYLDDNAKGQLQPWGNVDQTLFETWPKLESVEVVDSQERTICVELATELRANMPLCEGRGILRVNKGV</sequence>
<evidence type="ECO:0000313" key="1">
    <source>
        <dbReference type="EMBL" id="KAJ7015811.1"/>
    </source>
</evidence>
<evidence type="ECO:0000313" key="2">
    <source>
        <dbReference type="Proteomes" id="UP001218188"/>
    </source>
</evidence>
<gene>
    <name evidence="1" type="ORF">C8F04DRAFT_1246840</name>
</gene>
<dbReference type="EMBL" id="JARJCM010000843">
    <property type="protein sequence ID" value="KAJ7015811.1"/>
    <property type="molecule type" value="Genomic_DNA"/>
</dbReference>